<feature type="domain" description="Death" evidence="2">
    <location>
        <begin position="1"/>
        <end position="55"/>
    </location>
</feature>
<dbReference type="PROSITE" id="PS50017">
    <property type="entry name" value="DEATH_DOMAIN"/>
    <property type="match status" value="2"/>
</dbReference>
<feature type="region of interest" description="Disordered" evidence="1">
    <location>
        <begin position="55"/>
        <end position="83"/>
    </location>
</feature>
<dbReference type="GO" id="GO:0007165">
    <property type="term" value="P:signal transduction"/>
    <property type="evidence" value="ECO:0007669"/>
    <property type="project" value="InterPro"/>
</dbReference>
<protein>
    <recommendedName>
        <fullName evidence="2">Death domain-containing protein</fullName>
    </recommendedName>
</protein>
<feature type="compositionally biased region" description="Basic and acidic residues" evidence="1">
    <location>
        <begin position="55"/>
        <end position="64"/>
    </location>
</feature>
<dbReference type="EMBL" id="CALNXJ010000043">
    <property type="protein sequence ID" value="CAH3147686.1"/>
    <property type="molecule type" value="Genomic_DNA"/>
</dbReference>
<dbReference type="PANTHER" id="PTHR15077">
    <property type="entry name" value="FAS-ASSOCIATING DEATH DOMAIN-CONTAINING PROTEIN FADD"/>
    <property type="match status" value="1"/>
</dbReference>
<accession>A0AAU9XGI6</accession>
<feature type="domain" description="Death" evidence="2">
    <location>
        <begin position="102"/>
        <end position="173"/>
    </location>
</feature>
<dbReference type="InterPro" id="IPR016729">
    <property type="entry name" value="FADD"/>
</dbReference>
<dbReference type="InterPro" id="IPR000488">
    <property type="entry name" value="Death_dom"/>
</dbReference>
<evidence type="ECO:0000313" key="3">
    <source>
        <dbReference type="EMBL" id="CAH3147686.1"/>
    </source>
</evidence>
<reference evidence="3 4" key="1">
    <citation type="submission" date="2022-05" db="EMBL/GenBank/DDBJ databases">
        <authorList>
            <consortium name="Genoscope - CEA"/>
            <person name="William W."/>
        </authorList>
    </citation>
    <scope>NUCLEOTIDE SEQUENCE [LARGE SCALE GENOMIC DNA]</scope>
</reference>
<comment type="caution">
    <text evidence="3">The sequence shown here is derived from an EMBL/GenBank/DDBJ whole genome shotgun (WGS) entry which is preliminary data.</text>
</comment>
<evidence type="ECO:0000256" key="1">
    <source>
        <dbReference type="SAM" id="MobiDB-lite"/>
    </source>
</evidence>
<proteinExistence type="predicted"/>
<dbReference type="CDD" id="cd01670">
    <property type="entry name" value="Death"/>
    <property type="match status" value="2"/>
</dbReference>
<organism evidence="3 4">
    <name type="scientific">Pocillopora meandrina</name>
    <dbReference type="NCBI Taxonomy" id="46732"/>
    <lineage>
        <taxon>Eukaryota</taxon>
        <taxon>Metazoa</taxon>
        <taxon>Cnidaria</taxon>
        <taxon>Anthozoa</taxon>
        <taxon>Hexacorallia</taxon>
        <taxon>Scleractinia</taxon>
        <taxon>Astrocoeniina</taxon>
        <taxon>Pocilloporidae</taxon>
        <taxon>Pocillopora</taxon>
    </lineage>
</organism>
<evidence type="ECO:0000313" key="4">
    <source>
        <dbReference type="Proteomes" id="UP001159428"/>
    </source>
</evidence>
<dbReference type="Proteomes" id="UP001159428">
    <property type="component" value="Unassembled WGS sequence"/>
</dbReference>
<gene>
    <name evidence="3" type="ORF">PMEA_00023557</name>
</gene>
<dbReference type="InterPro" id="IPR011029">
    <property type="entry name" value="DEATH-like_dom_sf"/>
</dbReference>
<dbReference type="SUPFAM" id="SSF47986">
    <property type="entry name" value="DEATH domain"/>
    <property type="match status" value="2"/>
</dbReference>
<sequence length="173" mass="19836">MDTIDANHSDCREVARKMLLKWKQKKGKEATVGILLIALEEIERRDVVEKLLDQRDTMEKDQASQRRSGMKVQQRYDATSSDKPFEQAPVTEIHIWSIRVAVGAEWRHLGAVLGLESALMDNIDADHSAYREKAWKVLQKWKQKEGNGATVGILINALEEIGRRDVIEKLRDM</sequence>
<keyword evidence="4" id="KW-1185">Reference proteome</keyword>
<evidence type="ECO:0000259" key="2">
    <source>
        <dbReference type="PROSITE" id="PS50017"/>
    </source>
</evidence>
<name>A0AAU9XGI6_9CNID</name>
<dbReference type="AlphaFoldDB" id="A0AAU9XGI6"/>
<dbReference type="Pfam" id="PF00531">
    <property type="entry name" value="Death"/>
    <property type="match status" value="2"/>
</dbReference>
<dbReference type="SMART" id="SM00005">
    <property type="entry name" value="DEATH"/>
    <property type="match status" value="1"/>
</dbReference>
<dbReference type="Gene3D" id="1.10.533.10">
    <property type="entry name" value="Death Domain, Fas"/>
    <property type="match status" value="2"/>
</dbReference>